<dbReference type="NCBIfam" id="NF008437">
    <property type="entry name" value="PRK11280.1"/>
    <property type="match status" value="1"/>
</dbReference>
<comment type="caution">
    <text evidence="4">The sequence shown here is derived from an EMBL/GenBank/DDBJ whole genome shotgun (WGS) entry which is preliminary data.</text>
</comment>
<dbReference type="Proteomes" id="UP000235162">
    <property type="component" value="Unassembled WGS sequence"/>
</dbReference>
<dbReference type="Pfam" id="PF05433">
    <property type="entry name" value="Rick_17kDa_Anti"/>
    <property type="match status" value="1"/>
</dbReference>
<keyword evidence="2" id="KW-0472">Membrane</keyword>
<gene>
    <name evidence="4" type="ORF">C0029_09680</name>
</gene>
<accession>A0AAP8SNH7</accession>
<sequence>MRVSTPIHLHVLSALVLFGCAESENAVDANLARIISVEAIEEKVQTPRTVCENVTVTRQAEVKDDQQIAGTASGAVIGGAMGNQIGGGSGRAIATAAGAVIGGAVGKKAQKNYQAGNTQTGTEQQCTTVMDETVNIRGYNVSYEIDGKSGSVRMDEPPKGDTIPVVNGQLVLHSVGVEQP</sequence>
<dbReference type="RefSeq" id="WP_084199365.1">
    <property type="nucleotide sequence ID" value="NZ_BMYL01000002.1"/>
</dbReference>
<dbReference type="InterPro" id="IPR008816">
    <property type="entry name" value="Gly_zipper_2TM_dom"/>
</dbReference>
<reference evidence="4 5" key="1">
    <citation type="submission" date="2018-01" db="EMBL/GenBank/DDBJ databases">
        <title>The draft genome sequence of Halioglobus japonicus S1-36.</title>
        <authorList>
            <person name="Du Z.-J."/>
            <person name="Shi M.-J."/>
        </authorList>
    </citation>
    <scope>NUCLEOTIDE SEQUENCE [LARGE SCALE GENOMIC DNA]</scope>
    <source>
        <strain evidence="4 5">S1-36</strain>
    </source>
</reference>
<dbReference type="GO" id="GO:0019867">
    <property type="term" value="C:outer membrane"/>
    <property type="evidence" value="ECO:0007669"/>
    <property type="project" value="InterPro"/>
</dbReference>
<evidence type="ECO:0000256" key="2">
    <source>
        <dbReference type="ARBA" id="ARBA00023136"/>
    </source>
</evidence>
<protein>
    <submittedName>
        <fullName evidence="4">Glycine zipper 2TM domain-containing protein</fullName>
    </submittedName>
</protein>
<name>A0AAP8SNH7_9GAMM</name>
<dbReference type="AlphaFoldDB" id="A0AAP8SNH7"/>
<proteinExistence type="predicted"/>
<feature type="domain" description="Glycine zipper 2TM" evidence="3">
    <location>
        <begin position="70"/>
        <end position="109"/>
    </location>
</feature>
<dbReference type="PANTHER" id="PTHR35603:SF2">
    <property type="entry name" value="OUTER MEMBRANE LIPOPROTEIN"/>
    <property type="match status" value="1"/>
</dbReference>
<comment type="subcellular location">
    <subcellularLocation>
        <location evidence="1">Membrane</location>
    </subcellularLocation>
</comment>
<dbReference type="KEGG" id="hja:BST95_10655"/>
<dbReference type="PANTHER" id="PTHR35603">
    <property type="match status" value="1"/>
</dbReference>
<evidence type="ECO:0000259" key="3">
    <source>
        <dbReference type="Pfam" id="PF05433"/>
    </source>
</evidence>
<dbReference type="InterPro" id="IPR051407">
    <property type="entry name" value="Bact_OM_lipoprot/Surf_antigen"/>
</dbReference>
<evidence type="ECO:0000313" key="5">
    <source>
        <dbReference type="Proteomes" id="UP000235162"/>
    </source>
</evidence>
<organism evidence="4 5">
    <name type="scientific">Halioglobus japonicus</name>
    <dbReference type="NCBI Taxonomy" id="930805"/>
    <lineage>
        <taxon>Bacteria</taxon>
        <taxon>Pseudomonadati</taxon>
        <taxon>Pseudomonadota</taxon>
        <taxon>Gammaproteobacteria</taxon>
        <taxon>Cellvibrionales</taxon>
        <taxon>Halieaceae</taxon>
        <taxon>Halioglobus</taxon>
    </lineage>
</organism>
<evidence type="ECO:0000313" key="4">
    <source>
        <dbReference type="EMBL" id="PLW86655.1"/>
    </source>
</evidence>
<dbReference type="PROSITE" id="PS51257">
    <property type="entry name" value="PROKAR_LIPOPROTEIN"/>
    <property type="match status" value="1"/>
</dbReference>
<dbReference type="EMBL" id="PKUR01000002">
    <property type="protein sequence ID" value="PLW86655.1"/>
    <property type="molecule type" value="Genomic_DNA"/>
</dbReference>
<evidence type="ECO:0000256" key="1">
    <source>
        <dbReference type="ARBA" id="ARBA00004370"/>
    </source>
</evidence>
<keyword evidence="5" id="KW-1185">Reference proteome</keyword>